<feature type="transmembrane region" description="Helical" evidence="6">
    <location>
        <begin position="285"/>
        <end position="307"/>
    </location>
</feature>
<protein>
    <submittedName>
        <fullName evidence="9">ABC-type antimicrobial peptide transport system permease subunit</fullName>
    </submittedName>
</protein>
<dbReference type="GO" id="GO:0022857">
    <property type="term" value="F:transmembrane transporter activity"/>
    <property type="evidence" value="ECO:0007669"/>
    <property type="project" value="TreeGrafter"/>
</dbReference>
<dbReference type="GO" id="GO:0005886">
    <property type="term" value="C:plasma membrane"/>
    <property type="evidence" value="ECO:0007669"/>
    <property type="project" value="UniProtKB-SubCell"/>
</dbReference>
<dbReference type="RefSeq" id="WP_184137025.1">
    <property type="nucleotide sequence ID" value="NZ_JACHKT010000041.1"/>
</dbReference>
<proteinExistence type="predicted"/>
<comment type="caution">
    <text evidence="9">The sequence shown here is derived from an EMBL/GenBank/DDBJ whole genome shotgun (WGS) entry which is preliminary data.</text>
</comment>
<keyword evidence="10" id="KW-1185">Reference proteome</keyword>
<dbReference type="PANTHER" id="PTHR30572">
    <property type="entry name" value="MEMBRANE COMPONENT OF TRANSPORTER-RELATED"/>
    <property type="match status" value="1"/>
</dbReference>
<name>A0A841ENK5_9BACT</name>
<evidence type="ECO:0000256" key="3">
    <source>
        <dbReference type="ARBA" id="ARBA00022692"/>
    </source>
</evidence>
<feature type="transmembrane region" description="Helical" evidence="6">
    <location>
        <begin position="757"/>
        <end position="780"/>
    </location>
</feature>
<dbReference type="Pfam" id="PF02687">
    <property type="entry name" value="FtsX"/>
    <property type="match status" value="2"/>
</dbReference>
<feature type="transmembrane region" description="Helical" evidence="6">
    <location>
        <begin position="723"/>
        <end position="742"/>
    </location>
</feature>
<evidence type="ECO:0000259" key="8">
    <source>
        <dbReference type="Pfam" id="PF12704"/>
    </source>
</evidence>
<evidence type="ECO:0000313" key="9">
    <source>
        <dbReference type="EMBL" id="MBB6005312.1"/>
    </source>
</evidence>
<dbReference type="Proteomes" id="UP000524404">
    <property type="component" value="Unassembled WGS sequence"/>
</dbReference>
<dbReference type="AlphaFoldDB" id="A0A841ENK5"/>
<dbReference type="Pfam" id="PF12704">
    <property type="entry name" value="MacB_PCD"/>
    <property type="match status" value="2"/>
</dbReference>
<keyword evidence="3 6" id="KW-0812">Transmembrane</keyword>
<evidence type="ECO:0000259" key="7">
    <source>
        <dbReference type="Pfam" id="PF02687"/>
    </source>
</evidence>
<evidence type="ECO:0000313" key="10">
    <source>
        <dbReference type="Proteomes" id="UP000524404"/>
    </source>
</evidence>
<organism evidence="9 10">
    <name type="scientific">Arcicella rosea</name>
    <dbReference type="NCBI Taxonomy" id="502909"/>
    <lineage>
        <taxon>Bacteria</taxon>
        <taxon>Pseudomonadati</taxon>
        <taxon>Bacteroidota</taxon>
        <taxon>Cytophagia</taxon>
        <taxon>Cytophagales</taxon>
        <taxon>Flectobacillaceae</taxon>
        <taxon>Arcicella</taxon>
    </lineage>
</organism>
<feature type="transmembrane region" description="Helical" evidence="6">
    <location>
        <begin position="427"/>
        <end position="447"/>
    </location>
</feature>
<keyword evidence="2" id="KW-1003">Cell membrane</keyword>
<evidence type="ECO:0000256" key="1">
    <source>
        <dbReference type="ARBA" id="ARBA00004651"/>
    </source>
</evidence>
<reference evidence="9 10" key="1">
    <citation type="submission" date="2020-08" db="EMBL/GenBank/DDBJ databases">
        <title>Functional genomics of gut bacteria from endangered species of beetles.</title>
        <authorList>
            <person name="Carlos-Shanley C."/>
        </authorList>
    </citation>
    <scope>NUCLEOTIDE SEQUENCE [LARGE SCALE GENOMIC DNA]</scope>
    <source>
        <strain evidence="9 10">S00070</strain>
    </source>
</reference>
<feature type="transmembrane region" description="Helical" evidence="6">
    <location>
        <begin position="671"/>
        <end position="695"/>
    </location>
</feature>
<dbReference type="InterPro" id="IPR050250">
    <property type="entry name" value="Macrolide_Exporter_MacB"/>
</dbReference>
<dbReference type="PANTHER" id="PTHR30572:SF18">
    <property type="entry name" value="ABC-TYPE MACROLIDE FAMILY EXPORT SYSTEM PERMEASE COMPONENT 2"/>
    <property type="match status" value="1"/>
</dbReference>
<feature type="transmembrane region" description="Helical" evidence="6">
    <location>
        <begin position="21"/>
        <end position="42"/>
    </location>
</feature>
<evidence type="ECO:0000256" key="5">
    <source>
        <dbReference type="ARBA" id="ARBA00023136"/>
    </source>
</evidence>
<feature type="domain" description="MacB-like periplasmic core" evidence="8">
    <location>
        <begin position="434"/>
        <end position="637"/>
    </location>
</feature>
<comment type="subcellular location">
    <subcellularLocation>
        <location evidence="1">Cell membrane</location>
        <topology evidence="1">Multi-pass membrane protein</topology>
    </subcellularLocation>
</comment>
<keyword evidence="4 6" id="KW-1133">Transmembrane helix</keyword>
<accession>A0A841ENK5</accession>
<dbReference type="EMBL" id="JACHKT010000041">
    <property type="protein sequence ID" value="MBB6005312.1"/>
    <property type="molecule type" value="Genomic_DNA"/>
</dbReference>
<dbReference type="InterPro" id="IPR025857">
    <property type="entry name" value="MacB_PCD"/>
</dbReference>
<dbReference type="InterPro" id="IPR003838">
    <property type="entry name" value="ABC3_permease_C"/>
</dbReference>
<gene>
    <name evidence="9" type="ORF">HNP25_003986</name>
</gene>
<feature type="transmembrane region" description="Helical" evidence="6">
    <location>
        <begin position="378"/>
        <end position="402"/>
    </location>
</feature>
<evidence type="ECO:0000256" key="2">
    <source>
        <dbReference type="ARBA" id="ARBA00022475"/>
    </source>
</evidence>
<keyword evidence="5 6" id="KW-0472">Membrane</keyword>
<evidence type="ECO:0000256" key="4">
    <source>
        <dbReference type="ARBA" id="ARBA00022989"/>
    </source>
</evidence>
<feature type="domain" description="ABC3 transporter permease C-terminal" evidence="7">
    <location>
        <begin position="674"/>
        <end position="787"/>
    </location>
</feature>
<evidence type="ECO:0000256" key="6">
    <source>
        <dbReference type="SAM" id="Phobius"/>
    </source>
</evidence>
<sequence>MIQNYLKIALRTLLRNKVYSFINIAGLATGMAVAMLIGLWIYDEISYDKSHENYDRIAQVLQHNLYNGEKTTQPSNPAVMAEEIRSHYGSDFKYVLQSSWTSTHILTYGEKKFTKSGNYFEPQVTDMLSLKMLKGTRGGLKEPNSILLSESVAKAYFGDTNPMNKLIKIDNKEIVKVTGVYEDLPYNSSFKAMEYILPWELYLITNPWIKKMDDPWGSNFTQTFVQLADNADLDKVSKKIINVKFNKVAKEYKSYKPEVFLQPMSKWHLYGEFKNGINVGGRIEFVWLFGIIGIFVLLLACINFMNLSTARSEKRAKEVGVRKAIGSARSQLIIQFLSESLLVVVFAFIFSILLVQLILPTFNEVADKKMVILWTNPFFWLLGLSFSLLTGLIAGSYPALYLSSFQPVKVLKGTFKVGRYAAIPRKVLVVIQFTVSVTLIIGTIVVFRQIQHAKNRPIGYNRDGLITMNMQTPDIHNHFETIRGELKSTGAISEMTESGSPTTEVWNTNGGFDWEGKDPNLALDFPNNGVTYEYGKTVGWQFVDGRDFSKDYATDSLAFVVNQAAVKFIGLKNPVGKTLKWNGKPFKIVGVIKDMVVQSPYQPVRPSLFHISKDQENILIIKINPKISSREALSKMETVFKKYNPAVPFEYNFVDEEYAKKFGNEERIGKLATFFAILAIFISCLGIFGLASFTAEQRTKEIGVRKVLGATVLNLWQLLSKDFVFLVMISLLLATPIAYFFMNNWLKKYEYRSDISWWIFVASGLGALLITLLTVSYQAIKAASANPVKSLRTE</sequence>
<feature type="domain" description="MacB-like periplasmic core" evidence="8">
    <location>
        <begin position="20"/>
        <end position="242"/>
    </location>
</feature>
<feature type="domain" description="ABC3 transporter permease C-terminal" evidence="7">
    <location>
        <begin position="291"/>
        <end position="407"/>
    </location>
</feature>
<feature type="transmembrane region" description="Helical" evidence="6">
    <location>
        <begin position="332"/>
        <end position="358"/>
    </location>
</feature>